<keyword evidence="6 11" id="KW-0067">ATP-binding</keyword>
<evidence type="ECO:0000256" key="11">
    <source>
        <dbReference type="RuleBase" id="RU363037"/>
    </source>
</evidence>
<keyword evidence="4 11" id="KW-0436">Ligase</keyword>
<evidence type="ECO:0000256" key="2">
    <source>
        <dbReference type="ARBA" id="ARBA00007894"/>
    </source>
</evidence>
<dbReference type="EMBL" id="LSSK01000866">
    <property type="protein sequence ID" value="OMH81582.1"/>
    <property type="molecule type" value="Genomic_DNA"/>
</dbReference>
<evidence type="ECO:0000256" key="1">
    <source>
        <dbReference type="ARBA" id="ARBA00004173"/>
    </source>
</evidence>
<dbReference type="Proteomes" id="UP000188320">
    <property type="component" value="Unassembled WGS sequence"/>
</dbReference>
<evidence type="ECO:0000256" key="3">
    <source>
        <dbReference type="ARBA" id="ARBA00012835"/>
    </source>
</evidence>
<dbReference type="PROSITE" id="PS00178">
    <property type="entry name" value="AA_TRNA_LIGASE_I"/>
    <property type="match status" value="1"/>
</dbReference>
<dbReference type="GO" id="GO:0006424">
    <property type="term" value="P:glutamyl-tRNA aminoacylation"/>
    <property type="evidence" value="ECO:0007669"/>
    <property type="project" value="InterPro"/>
</dbReference>
<evidence type="ECO:0000256" key="8">
    <source>
        <dbReference type="ARBA" id="ARBA00023146"/>
    </source>
</evidence>
<dbReference type="GO" id="GO:0005739">
    <property type="term" value="C:mitochondrion"/>
    <property type="evidence" value="ECO:0007669"/>
    <property type="project" value="UniProtKB-SubCell"/>
</dbReference>
<dbReference type="SUPFAM" id="SSF48163">
    <property type="entry name" value="An anticodon-binding domain of class I aminoacyl-tRNA synthetases"/>
    <property type="match status" value="1"/>
</dbReference>
<dbReference type="InterPro" id="IPR020058">
    <property type="entry name" value="Glu/Gln-tRNA-synth_Ib_cat-dom"/>
</dbReference>
<dbReference type="InterPro" id="IPR001412">
    <property type="entry name" value="aa-tRNA-synth_I_CS"/>
</dbReference>
<dbReference type="AlphaFoldDB" id="A0A1R1PL30"/>
<dbReference type="HAMAP" id="MF_00022">
    <property type="entry name" value="Glu_tRNA_synth_type1"/>
    <property type="match status" value="1"/>
</dbReference>
<dbReference type="InterPro" id="IPR033910">
    <property type="entry name" value="GluRS_core"/>
</dbReference>
<dbReference type="InterPro" id="IPR008925">
    <property type="entry name" value="aa_tRNA-synth_I_cd-bd_sf"/>
</dbReference>
<dbReference type="GO" id="GO:0008270">
    <property type="term" value="F:zinc ion binding"/>
    <property type="evidence" value="ECO:0007669"/>
    <property type="project" value="InterPro"/>
</dbReference>
<reference evidence="14" key="1">
    <citation type="submission" date="2017-01" db="EMBL/GenBank/DDBJ databases">
        <authorList>
            <person name="Wang Y."/>
            <person name="White M."/>
            <person name="Kvist S."/>
            <person name="Moncalvo J.-M."/>
        </authorList>
    </citation>
    <scope>NUCLEOTIDE SEQUENCE [LARGE SCALE GENOMIC DNA]</scope>
    <source>
        <strain evidence="14">COL-18-3</strain>
    </source>
</reference>
<keyword evidence="14" id="KW-1185">Reference proteome</keyword>
<dbReference type="InterPro" id="IPR049940">
    <property type="entry name" value="GluQ/Sye"/>
</dbReference>
<dbReference type="FunFam" id="3.40.50.620:FF:000045">
    <property type="entry name" value="Glutamate--tRNA ligase, mitochondrial"/>
    <property type="match status" value="1"/>
</dbReference>
<gene>
    <name evidence="13" type="ORF">AX774_g4973</name>
</gene>
<accession>A0A1R1PL30</accession>
<dbReference type="PRINTS" id="PR00987">
    <property type="entry name" value="TRNASYNTHGLU"/>
</dbReference>
<dbReference type="EC" id="6.1.1.17" evidence="3"/>
<keyword evidence="5 11" id="KW-0547">Nucleotide-binding</keyword>
<dbReference type="GO" id="GO:0004818">
    <property type="term" value="F:glutamate-tRNA ligase activity"/>
    <property type="evidence" value="ECO:0007669"/>
    <property type="project" value="UniProtKB-EC"/>
</dbReference>
<sequence length="631" mass="71744">MILIHSGSSNSLKRPMTALRFIQLNKQFGNLSQTHNHIKIQTSRGIRIKQHPRKQRWWYSTNKKDETASSGRDIRVRFAPSPTGKLHLGGLRTALLNYLFAKKAGGKIVLRIEDTDRKRTIPGAADAILKTLKWAGIEFDESFEKGGKYGPYIQSERNELYQKYADEMIKNDKAYRCFCTTETLEEIRNKAIHEGRIPVYDRRCSKLDAQSIQKRIDAGDKFVVRLKCPKDINLVNDVVYGTIKMGLAQLDDAVLLKSDGTPTYHLAHPVDDHYMKITHVFRGEEWLPSTPKHLAVFRALGWEPPQYVHLPLLLNTDGTKLSKRNMDTEVEGYINKGYMAEALVNFVAFLGWTPKLRQNQKQIPDSDLNAKLEGKTKANSVNSEVMNLSQLVKVFSIDDLNKSNAIVNIEKLNWFNKQHVYGIIQDHKRLDDLINSSYGKELAQRIKDDLDLDCVPDPELLKKSLSLCKERLSFFEELVTVGRYFFRDSETNIREYVNAELSNLKDEKMPAKIIISTLNYILTSSVNGASASAPTAGKKVHELSENLESVYTDLLDTYSFGVQKNVNLSQKDNFQLSSWADFSKPVAKQLGVSLKTVYLEVVNGPSLKEIMEIMGYERVVGLLYTGLKTLQ</sequence>
<dbReference type="GO" id="GO:0000049">
    <property type="term" value="F:tRNA binding"/>
    <property type="evidence" value="ECO:0007669"/>
    <property type="project" value="InterPro"/>
</dbReference>
<dbReference type="GO" id="GO:0005524">
    <property type="term" value="F:ATP binding"/>
    <property type="evidence" value="ECO:0007669"/>
    <property type="project" value="UniProtKB-KW"/>
</dbReference>
<dbReference type="NCBIfam" id="TIGR00464">
    <property type="entry name" value="gltX_bact"/>
    <property type="match status" value="1"/>
</dbReference>
<organism evidence="13 14">
    <name type="scientific">Zancudomyces culisetae</name>
    <name type="common">Gut fungus</name>
    <name type="synonym">Smittium culisetae</name>
    <dbReference type="NCBI Taxonomy" id="1213189"/>
    <lineage>
        <taxon>Eukaryota</taxon>
        <taxon>Fungi</taxon>
        <taxon>Fungi incertae sedis</taxon>
        <taxon>Zoopagomycota</taxon>
        <taxon>Kickxellomycotina</taxon>
        <taxon>Harpellomycetes</taxon>
        <taxon>Harpellales</taxon>
        <taxon>Legeriomycetaceae</taxon>
        <taxon>Zancudomyces</taxon>
    </lineage>
</organism>
<dbReference type="InterPro" id="IPR014729">
    <property type="entry name" value="Rossmann-like_a/b/a_fold"/>
</dbReference>
<feature type="domain" description="Glutamyl/glutaminyl-tRNA synthetase class Ib catalytic" evidence="12">
    <location>
        <begin position="74"/>
        <end position="395"/>
    </location>
</feature>
<evidence type="ECO:0000256" key="10">
    <source>
        <dbReference type="ARBA" id="ARBA00072917"/>
    </source>
</evidence>
<evidence type="ECO:0000313" key="14">
    <source>
        <dbReference type="Proteomes" id="UP000188320"/>
    </source>
</evidence>
<comment type="caution">
    <text evidence="13">The sequence shown here is derived from an EMBL/GenBank/DDBJ whole genome shotgun (WGS) entry which is preliminary data.</text>
</comment>
<evidence type="ECO:0000256" key="6">
    <source>
        <dbReference type="ARBA" id="ARBA00022840"/>
    </source>
</evidence>
<dbReference type="PANTHER" id="PTHR43311:SF2">
    <property type="entry name" value="GLUTAMATE--TRNA LIGASE, MITOCHONDRIAL-RELATED"/>
    <property type="match status" value="1"/>
</dbReference>
<evidence type="ECO:0000256" key="9">
    <source>
        <dbReference type="ARBA" id="ARBA00030865"/>
    </source>
</evidence>
<protein>
    <recommendedName>
        <fullName evidence="10">Glutamate--tRNA ligase, mitochondrial</fullName>
        <ecNumber evidence="3">6.1.1.17</ecNumber>
    </recommendedName>
    <alternativeName>
        <fullName evidence="9">Glutamyl-tRNA synthetase</fullName>
    </alternativeName>
</protein>
<dbReference type="InterPro" id="IPR000924">
    <property type="entry name" value="Glu/Gln-tRNA-synth"/>
</dbReference>
<dbReference type="Pfam" id="PF00749">
    <property type="entry name" value="tRNA-synt_1c"/>
    <property type="match status" value="1"/>
</dbReference>
<comment type="similarity">
    <text evidence="2">Belongs to the class-I aminoacyl-tRNA synthetase family. Glutamate--tRNA ligase type 1 subfamily.</text>
</comment>
<evidence type="ECO:0000313" key="13">
    <source>
        <dbReference type="EMBL" id="OMH81582.1"/>
    </source>
</evidence>
<keyword evidence="7 11" id="KW-0648">Protein biosynthesis</keyword>
<keyword evidence="8 11" id="KW-0030">Aminoacyl-tRNA synthetase</keyword>
<evidence type="ECO:0000256" key="4">
    <source>
        <dbReference type="ARBA" id="ARBA00022598"/>
    </source>
</evidence>
<evidence type="ECO:0000256" key="5">
    <source>
        <dbReference type="ARBA" id="ARBA00022741"/>
    </source>
</evidence>
<dbReference type="OrthoDB" id="428822at2759"/>
<dbReference type="Gene3D" id="3.40.50.620">
    <property type="entry name" value="HUPs"/>
    <property type="match status" value="1"/>
</dbReference>
<evidence type="ECO:0000256" key="7">
    <source>
        <dbReference type="ARBA" id="ARBA00022917"/>
    </source>
</evidence>
<dbReference type="InterPro" id="IPR004527">
    <property type="entry name" value="Glu-tRNA-ligase_bac/mito"/>
</dbReference>
<proteinExistence type="inferred from homology"/>
<dbReference type="CDD" id="cd00808">
    <property type="entry name" value="GluRS_core"/>
    <property type="match status" value="1"/>
</dbReference>
<evidence type="ECO:0000259" key="12">
    <source>
        <dbReference type="Pfam" id="PF00749"/>
    </source>
</evidence>
<dbReference type="PANTHER" id="PTHR43311">
    <property type="entry name" value="GLUTAMATE--TRNA LIGASE"/>
    <property type="match status" value="1"/>
</dbReference>
<name>A0A1R1PL30_ZANCU</name>
<comment type="subcellular location">
    <subcellularLocation>
        <location evidence="1">Mitochondrion</location>
    </subcellularLocation>
</comment>
<dbReference type="SUPFAM" id="SSF52374">
    <property type="entry name" value="Nucleotidylyl transferase"/>
    <property type="match status" value="1"/>
</dbReference>